<keyword evidence="2" id="KW-0812">Transmembrane</keyword>
<evidence type="ECO:0000259" key="3">
    <source>
        <dbReference type="Pfam" id="PF20182"/>
    </source>
</evidence>
<dbReference type="HOGENOM" id="CLU_540554_0_0_11"/>
<keyword evidence="2" id="KW-1133">Transmembrane helix</keyword>
<protein>
    <recommendedName>
        <fullName evidence="3">DUF6545 domain-containing protein</fullName>
    </recommendedName>
</protein>
<geneLocation type="plasmid" evidence="4 5">
    <name>pKRAD01</name>
</geneLocation>
<proteinExistence type="predicted"/>
<feature type="compositionally biased region" description="Basic and acidic residues" evidence="1">
    <location>
        <begin position="92"/>
        <end position="102"/>
    </location>
</feature>
<feature type="region of interest" description="Disordered" evidence="1">
    <location>
        <begin position="37"/>
        <end position="59"/>
    </location>
</feature>
<feature type="transmembrane region" description="Helical" evidence="2">
    <location>
        <begin position="6"/>
        <end position="27"/>
    </location>
</feature>
<keyword evidence="2" id="KW-0472">Membrane</keyword>
<keyword evidence="4" id="KW-0614">Plasmid</keyword>
<feature type="transmembrane region" description="Helical" evidence="2">
    <location>
        <begin position="291"/>
        <end position="309"/>
    </location>
</feature>
<feature type="transmembrane region" description="Helical" evidence="2">
    <location>
        <begin position="111"/>
        <end position="132"/>
    </location>
</feature>
<dbReference type="Proteomes" id="UP000001116">
    <property type="component" value="Plasmid pKRAD01"/>
</dbReference>
<evidence type="ECO:0000256" key="1">
    <source>
        <dbReference type="SAM" id="MobiDB-lite"/>
    </source>
</evidence>
<feature type="region of interest" description="Disordered" evidence="1">
    <location>
        <begin position="76"/>
        <end position="102"/>
    </location>
</feature>
<dbReference type="RefSeq" id="WP_012001954.1">
    <property type="nucleotide sequence ID" value="NC_009806.1"/>
</dbReference>
<organism evidence="4 5">
    <name type="scientific">Kineococcus radiotolerans (strain ATCC BAA-149 / DSM 14245 / SRS30216)</name>
    <dbReference type="NCBI Taxonomy" id="266940"/>
    <lineage>
        <taxon>Bacteria</taxon>
        <taxon>Bacillati</taxon>
        <taxon>Actinomycetota</taxon>
        <taxon>Actinomycetes</taxon>
        <taxon>Kineosporiales</taxon>
        <taxon>Kineosporiaceae</taxon>
        <taxon>Kineococcus</taxon>
    </lineage>
</organism>
<dbReference type="InterPro" id="IPR046675">
    <property type="entry name" value="DUF6545"/>
</dbReference>
<reference evidence="5" key="1">
    <citation type="journal article" date="2008" name="PLoS ONE">
        <title>Survival in nuclear waste, extreme resistance, and potential applications gleaned from the genome sequence of Kineococcus radiotolerans SRS30216.</title>
        <authorList>
            <person name="Bagwell C.E."/>
            <person name="Bhat S."/>
            <person name="Hawkins G.M."/>
            <person name="Smith B.W."/>
            <person name="Biswas T."/>
            <person name="Hoover T.R."/>
            <person name="Saunders E."/>
            <person name="Han C.S."/>
            <person name="Tsodikov O.V."/>
            <person name="Shimkets L.J."/>
        </authorList>
    </citation>
    <scope>NUCLEOTIDE SEQUENCE [LARGE SCALE GENOMIC DNA]</scope>
    <source>
        <strain evidence="5">ATCC BAA-149 / DSM 14245 / SRS30216</strain>
    </source>
</reference>
<sequence>MGDLGSLNVTGIVSVLAVTALAAWLLADTYRARVHVKRQRRPSEHPASEQLTGNQGAGDGRAIDLHGSSSIAVAPESKIAHRGSENGTTATKRRDSGSDQGHVADHQARRMLWWTVGALTLGAVVQTGPIRAVIDQAYLGWSKALMHLFGALAAGCLLQLLRLLLGLCPRRRRWLNNAMAITTVLVVMPLLLQPPRTPHLFEPTWAAVAHWVASLALLSWSLGATSTACFGIAARAEARAAGVGMRLVASGCLIGLGYVATCLALLAYALITGSTPPLAHGTGLDVTLQQLAEVVIVIGLVWTSFDRLLHRFLGRERRRAGRAERKRWLVEHIHLVVGRRRQERHFHRLLLELEDIRPWWSALAESMPQLVHFPQQTAAAPANATDAGFQRRRMMSEIHDIERIAVAYVDHDDHEQIRSLALAHGLRAGAQLDIVVWQACVLLGLERYRARAPRSPLPLEVPAPRGASLAEATTMLSHALHGVHPLRERLLQVLHDNAMITSRR</sequence>
<feature type="domain" description="DUF6545" evidence="3">
    <location>
        <begin position="352"/>
        <end position="476"/>
    </location>
</feature>
<feature type="transmembrane region" description="Helical" evidence="2">
    <location>
        <begin position="144"/>
        <end position="165"/>
    </location>
</feature>
<dbReference type="KEGG" id="kra:Krad_4609"/>
<feature type="transmembrane region" description="Helical" evidence="2">
    <location>
        <begin position="247"/>
        <end position="271"/>
    </location>
</feature>
<feature type="transmembrane region" description="Helical" evidence="2">
    <location>
        <begin position="212"/>
        <end position="235"/>
    </location>
</feature>
<dbReference type="AlphaFoldDB" id="A6WGX9"/>
<evidence type="ECO:0000313" key="4">
    <source>
        <dbReference type="EMBL" id="ABS06068.1"/>
    </source>
</evidence>
<evidence type="ECO:0000256" key="2">
    <source>
        <dbReference type="SAM" id="Phobius"/>
    </source>
</evidence>
<dbReference type="Pfam" id="PF20182">
    <property type="entry name" value="DUF6545"/>
    <property type="match status" value="1"/>
</dbReference>
<gene>
    <name evidence="4" type="ordered locus">Krad_4609</name>
</gene>
<dbReference type="EMBL" id="CP000751">
    <property type="protein sequence ID" value="ABS06068.1"/>
    <property type="molecule type" value="Genomic_DNA"/>
</dbReference>
<keyword evidence="5" id="KW-1185">Reference proteome</keyword>
<evidence type="ECO:0000313" key="5">
    <source>
        <dbReference type="Proteomes" id="UP000001116"/>
    </source>
</evidence>
<name>A6WGX9_KINRD</name>
<feature type="transmembrane region" description="Helical" evidence="2">
    <location>
        <begin position="174"/>
        <end position="192"/>
    </location>
</feature>
<accession>A6WGX9</accession>